<dbReference type="RefSeq" id="WP_207328791.1">
    <property type="nucleotide sequence ID" value="NZ_JAFMYW010000002.1"/>
</dbReference>
<dbReference type="Gene3D" id="3.30.565.10">
    <property type="entry name" value="Histidine kinase-like ATPase, C-terminal domain"/>
    <property type="match status" value="1"/>
</dbReference>
<dbReference type="EMBL" id="JAFMYW010000002">
    <property type="protein sequence ID" value="MBO0948845.1"/>
    <property type="molecule type" value="Genomic_DNA"/>
</dbReference>
<reference evidence="9 10" key="1">
    <citation type="submission" date="2021-03" db="EMBL/GenBank/DDBJ databases">
        <title>Fibrella sp. HMF5405 genome sequencing and assembly.</title>
        <authorList>
            <person name="Kang H."/>
            <person name="Kim H."/>
            <person name="Bae S."/>
            <person name="Joh K."/>
        </authorList>
    </citation>
    <scope>NUCLEOTIDE SEQUENCE [LARGE SCALE GENOMIC DNA]</scope>
    <source>
        <strain evidence="9 10">HMF5405</strain>
    </source>
</reference>
<dbReference type="PRINTS" id="PR00344">
    <property type="entry name" value="BCTRLSENSOR"/>
</dbReference>
<protein>
    <recommendedName>
        <fullName evidence="2">histidine kinase</fullName>
        <ecNumber evidence="2">2.7.13.3</ecNumber>
    </recommendedName>
</protein>
<dbReference type="InterPro" id="IPR036097">
    <property type="entry name" value="HisK_dim/P_sf"/>
</dbReference>
<gene>
    <name evidence="9" type="ORF">J2I46_09650</name>
</gene>
<keyword evidence="10" id="KW-1185">Reference proteome</keyword>
<dbReference type="InterPro" id="IPR003594">
    <property type="entry name" value="HATPase_dom"/>
</dbReference>
<dbReference type="GO" id="GO:0016301">
    <property type="term" value="F:kinase activity"/>
    <property type="evidence" value="ECO:0007669"/>
    <property type="project" value="UniProtKB-KW"/>
</dbReference>
<evidence type="ECO:0000256" key="5">
    <source>
        <dbReference type="ARBA" id="ARBA00022777"/>
    </source>
</evidence>
<dbReference type="Pfam" id="PF02518">
    <property type="entry name" value="HATPase_c"/>
    <property type="match status" value="1"/>
</dbReference>
<evidence type="ECO:0000256" key="2">
    <source>
        <dbReference type="ARBA" id="ARBA00012438"/>
    </source>
</evidence>
<keyword evidence="7" id="KW-0472">Membrane</keyword>
<dbReference type="SMART" id="SM00387">
    <property type="entry name" value="HATPase_c"/>
    <property type="match status" value="1"/>
</dbReference>
<dbReference type="InterPro" id="IPR004358">
    <property type="entry name" value="Sig_transdc_His_kin-like_C"/>
</dbReference>
<evidence type="ECO:0000259" key="8">
    <source>
        <dbReference type="PROSITE" id="PS50109"/>
    </source>
</evidence>
<dbReference type="Pfam" id="PF00512">
    <property type="entry name" value="HisKA"/>
    <property type="match status" value="1"/>
</dbReference>
<sequence length="297" mass="33835">MNNIATYVARNRYYGLLIIAVCMLSAIYGPDIRRLGWFFWVLPSISLFVIGYFVWRNDREHQMPYVHKEVLDTIVHEFQTPISAIKMAADILATPFGRSSQERTDKYIHIIQEETQRLQQQVDVMLSLARADRDRLAINIDAVNVHELIQSIAERHGSYLKLRLQASQPILLADRLHLTNVLHNLLDNAVKYSPGEPELVIQTEGDRSSLMVAVIDRGLGIPKHLHKKIFKPFYRVSENNQGSVKGFGLGLSYVQRIVEAHAWQLDVISEVGKGSEFKISCPKSSLAHTIHLSESRI</sequence>
<dbReference type="CDD" id="cd00082">
    <property type="entry name" value="HisKA"/>
    <property type="match status" value="1"/>
</dbReference>
<dbReference type="SUPFAM" id="SSF55874">
    <property type="entry name" value="ATPase domain of HSP90 chaperone/DNA topoisomerase II/histidine kinase"/>
    <property type="match status" value="1"/>
</dbReference>
<keyword evidence="5 9" id="KW-0418">Kinase</keyword>
<dbReference type="Proteomes" id="UP000664628">
    <property type="component" value="Unassembled WGS sequence"/>
</dbReference>
<evidence type="ECO:0000313" key="9">
    <source>
        <dbReference type="EMBL" id="MBO0948845.1"/>
    </source>
</evidence>
<dbReference type="PROSITE" id="PS50109">
    <property type="entry name" value="HIS_KIN"/>
    <property type="match status" value="1"/>
</dbReference>
<dbReference type="Gene3D" id="1.10.287.130">
    <property type="match status" value="1"/>
</dbReference>
<evidence type="ECO:0000256" key="1">
    <source>
        <dbReference type="ARBA" id="ARBA00000085"/>
    </source>
</evidence>
<keyword evidence="4" id="KW-0808">Transferase</keyword>
<feature type="domain" description="Histidine kinase" evidence="8">
    <location>
        <begin position="73"/>
        <end position="285"/>
    </location>
</feature>
<evidence type="ECO:0000313" key="10">
    <source>
        <dbReference type="Proteomes" id="UP000664628"/>
    </source>
</evidence>
<dbReference type="SMART" id="SM00388">
    <property type="entry name" value="HisKA"/>
    <property type="match status" value="1"/>
</dbReference>
<dbReference type="CDD" id="cd00075">
    <property type="entry name" value="HATPase"/>
    <property type="match status" value="1"/>
</dbReference>
<dbReference type="InterPro" id="IPR036890">
    <property type="entry name" value="HATPase_C_sf"/>
</dbReference>
<evidence type="ECO:0000256" key="4">
    <source>
        <dbReference type="ARBA" id="ARBA00022679"/>
    </source>
</evidence>
<dbReference type="EC" id="2.7.13.3" evidence="2"/>
<evidence type="ECO:0000256" key="7">
    <source>
        <dbReference type="SAM" id="Phobius"/>
    </source>
</evidence>
<comment type="caution">
    <text evidence="9">The sequence shown here is derived from an EMBL/GenBank/DDBJ whole genome shotgun (WGS) entry which is preliminary data.</text>
</comment>
<proteinExistence type="predicted"/>
<evidence type="ECO:0000256" key="3">
    <source>
        <dbReference type="ARBA" id="ARBA00022553"/>
    </source>
</evidence>
<name>A0ABS3JFU3_9BACT</name>
<keyword evidence="6" id="KW-0902">Two-component regulatory system</keyword>
<organism evidence="9 10">
    <name type="scientific">Fibrella forsythiae</name>
    <dbReference type="NCBI Taxonomy" id="2817061"/>
    <lineage>
        <taxon>Bacteria</taxon>
        <taxon>Pseudomonadati</taxon>
        <taxon>Bacteroidota</taxon>
        <taxon>Cytophagia</taxon>
        <taxon>Cytophagales</taxon>
        <taxon>Spirosomataceae</taxon>
        <taxon>Fibrella</taxon>
    </lineage>
</organism>
<dbReference type="PANTHER" id="PTHR45453:SF1">
    <property type="entry name" value="PHOSPHATE REGULON SENSOR PROTEIN PHOR"/>
    <property type="match status" value="1"/>
</dbReference>
<comment type="catalytic activity">
    <reaction evidence="1">
        <text>ATP + protein L-histidine = ADP + protein N-phospho-L-histidine.</text>
        <dbReference type="EC" id="2.7.13.3"/>
    </reaction>
</comment>
<dbReference type="InterPro" id="IPR005467">
    <property type="entry name" value="His_kinase_dom"/>
</dbReference>
<dbReference type="SUPFAM" id="SSF47384">
    <property type="entry name" value="Homodimeric domain of signal transducing histidine kinase"/>
    <property type="match status" value="1"/>
</dbReference>
<keyword evidence="7" id="KW-0812">Transmembrane</keyword>
<accession>A0ABS3JFU3</accession>
<evidence type="ECO:0000256" key="6">
    <source>
        <dbReference type="ARBA" id="ARBA00023012"/>
    </source>
</evidence>
<feature type="transmembrane region" description="Helical" evidence="7">
    <location>
        <begin position="12"/>
        <end position="29"/>
    </location>
</feature>
<keyword evidence="7" id="KW-1133">Transmembrane helix</keyword>
<dbReference type="PANTHER" id="PTHR45453">
    <property type="entry name" value="PHOSPHATE REGULON SENSOR PROTEIN PHOR"/>
    <property type="match status" value="1"/>
</dbReference>
<dbReference type="InterPro" id="IPR050351">
    <property type="entry name" value="BphY/WalK/GraS-like"/>
</dbReference>
<keyword evidence="3" id="KW-0597">Phosphoprotein</keyword>
<dbReference type="InterPro" id="IPR003661">
    <property type="entry name" value="HisK_dim/P_dom"/>
</dbReference>
<feature type="transmembrane region" description="Helical" evidence="7">
    <location>
        <begin position="35"/>
        <end position="55"/>
    </location>
</feature>